<dbReference type="InterPro" id="IPR050498">
    <property type="entry name" value="Ycf3"/>
</dbReference>
<name>A0A428ZIR3_KIBAR</name>
<evidence type="ECO:0000256" key="3">
    <source>
        <dbReference type="PROSITE-ProRule" id="PRU00339"/>
    </source>
</evidence>
<dbReference type="InterPro" id="IPR019734">
    <property type="entry name" value="TPR_rpt"/>
</dbReference>
<evidence type="ECO:0000256" key="1">
    <source>
        <dbReference type="ARBA" id="ARBA00022737"/>
    </source>
</evidence>
<evidence type="ECO:0000313" key="4">
    <source>
        <dbReference type="EMBL" id="RSM87848.1"/>
    </source>
</evidence>
<dbReference type="RefSeq" id="WP_051793527.1">
    <property type="nucleotide sequence ID" value="NZ_QHKI01000005.1"/>
</dbReference>
<keyword evidence="2 3" id="KW-0802">TPR repeat</keyword>
<evidence type="ECO:0000313" key="5">
    <source>
        <dbReference type="Proteomes" id="UP000287547"/>
    </source>
</evidence>
<evidence type="ECO:0000256" key="2">
    <source>
        <dbReference type="ARBA" id="ARBA00022803"/>
    </source>
</evidence>
<accession>A0A428ZIR3</accession>
<gene>
    <name evidence="4" type="ORF">DMH04_08945</name>
</gene>
<dbReference type="PANTHER" id="PTHR44858">
    <property type="entry name" value="TETRATRICOPEPTIDE REPEAT PROTEIN 6"/>
    <property type="match status" value="1"/>
</dbReference>
<proteinExistence type="predicted"/>
<dbReference type="EMBL" id="QHKI01000005">
    <property type="protein sequence ID" value="RSM87848.1"/>
    <property type="molecule type" value="Genomic_DNA"/>
</dbReference>
<dbReference type="Gene3D" id="1.25.40.10">
    <property type="entry name" value="Tetratricopeptide repeat domain"/>
    <property type="match status" value="4"/>
</dbReference>
<keyword evidence="1" id="KW-0677">Repeat</keyword>
<sequence length="519" mass="57006">MSMTLLREVVLSVHREHPDLTAKHRYAILTYAPELAEVIGPVPQTLTDIASWEERTRFQDGITRRAAHGIAELLDAYTRLTGPLTLTVDPADEELRAILHRRARHVTVRNGPPAAPGEPTEEAIRNQISRGAFETAAALAKTANEHRLHAFSVRGTDPELAEEILLELQENQPDPDTLMATNYSLAMLYTAFHEPARRDLERAKALAQKAVDLADGLGHPFARSFQRNGLALVELRSGNPDAALELTTECIRIMDTELPDGAREHYAVLHINRARVLQTLGRLKEAQQDFDTAIACDPYFPEYHYYRAGCARLLGDDEAAIAGYERAMELSAPWPEPYYSRGDIRAAQGDVQGALEDFGYVLELDPDHLDARVNRAALLAESGDHEAAMADVQHGLRLAPRNAHLLCTKGLLEKPETARELFAQALAIDPTLTSALVNSAILDYEGGDFAAAIEKLTLALEKESADPDLWFNRGVALQADGKHDAAAADYRRALELPGADRTELLGKLAELNAAVPGTQ</sequence>
<dbReference type="Pfam" id="PF14559">
    <property type="entry name" value="TPR_19"/>
    <property type="match status" value="1"/>
</dbReference>
<dbReference type="Proteomes" id="UP000287547">
    <property type="component" value="Unassembled WGS sequence"/>
</dbReference>
<dbReference type="OrthoDB" id="9814944at2"/>
<dbReference type="Pfam" id="PF13432">
    <property type="entry name" value="TPR_16"/>
    <property type="match status" value="2"/>
</dbReference>
<feature type="repeat" description="TPR" evidence="3">
    <location>
        <begin position="335"/>
        <end position="368"/>
    </location>
</feature>
<dbReference type="PROSITE" id="PS50005">
    <property type="entry name" value="TPR"/>
    <property type="match status" value="2"/>
</dbReference>
<dbReference type="SMART" id="SM00028">
    <property type="entry name" value="TPR"/>
    <property type="match status" value="8"/>
</dbReference>
<dbReference type="AlphaFoldDB" id="A0A428ZIR3"/>
<organism evidence="4 5">
    <name type="scientific">Kibdelosporangium aridum</name>
    <dbReference type="NCBI Taxonomy" id="2030"/>
    <lineage>
        <taxon>Bacteria</taxon>
        <taxon>Bacillati</taxon>
        <taxon>Actinomycetota</taxon>
        <taxon>Actinomycetes</taxon>
        <taxon>Pseudonocardiales</taxon>
        <taxon>Pseudonocardiaceae</taxon>
        <taxon>Kibdelosporangium</taxon>
    </lineage>
</organism>
<reference evidence="4 5" key="1">
    <citation type="submission" date="2018-05" db="EMBL/GenBank/DDBJ databases">
        <title>Evolution of GPA BGCs.</title>
        <authorList>
            <person name="Waglechner N."/>
            <person name="Wright G.D."/>
        </authorList>
    </citation>
    <scope>NUCLEOTIDE SEQUENCE [LARGE SCALE GENOMIC DNA]</scope>
    <source>
        <strain evidence="4 5">A82846</strain>
    </source>
</reference>
<comment type="caution">
    <text evidence="4">The sequence shown here is derived from an EMBL/GenBank/DDBJ whole genome shotgun (WGS) entry which is preliminary data.</text>
</comment>
<feature type="repeat" description="TPR" evidence="3">
    <location>
        <begin position="467"/>
        <end position="500"/>
    </location>
</feature>
<protein>
    <submittedName>
        <fullName evidence="4">Tetratricopeptide repeat protein</fullName>
    </submittedName>
</protein>
<dbReference type="InterPro" id="IPR011990">
    <property type="entry name" value="TPR-like_helical_dom_sf"/>
</dbReference>
<dbReference type="PANTHER" id="PTHR44858:SF1">
    <property type="entry name" value="UDP-N-ACETYLGLUCOSAMINE--PEPTIDE N-ACETYLGLUCOSAMINYLTRANSFERASE SPINDLY-RELATED"/>
    <property type="match status" value="1"/>
</dbReference>
<dbReference type="SUPFAM" id="SSF48452">
    <property type="entry name" value="TPR-like"/>
    <property type="match status" value="2"/>
</dbReference>